<evidence type="ECO:0000256" key="1">
    <source>
        <dbReference type="ARBA" id="ARBA00008832"/>
    </source>
</evidence>
<keyword evidence="7" id="KW-0418">Kinase</keyword>
<reference evidence="15" key="1">
    <citation type="journal article" date="2017" name="Plant J.">
        <title>The pomegranate (Punica granatum L.) genome and the genomics of punicalagin biosynthesis.</title>
        <authorList>
            <person name="Qin G."/>
            <person name="Xu C."/>
            <person name="Ming R."/>
            <person name="Tang H."/>
            <person name="Guyot R."/>
            <person name="Kramer E.M."/>
            <person name="Hu Y."/>
            <person name="Yi X."/>
            <person name="Qi Y."/>
            <person name="Xu X."/>
            <person name="Gao Z."/>
            <person name="Pan H."/>
            <person name="Jian J."/>
            <person name="Tian Y."/>
            <person name="Yue Z."/>
            <person name="Xu Y."/>
        </authorList>
    </citation>
    <scope>NUCLEOTIDE SEQUENCE [LARGE SCALE GENOMIC DNA]</scope>
    <source>
        <strain evidence="15">cv. Dabenzi</strain>
    </source>
</reference>
<dbReference type="FunFam" id="3.30.200.20:FF:000046">
    <property type="entry name" value="Mitogen-activated protein kinase"/>
    <property type="match status" value="1"/>
</dbReference>
<name>A0A218W1H4_PUNGR</name>
<dbReference type="InterPro" id="IPR008271">
    <property type="entry name" value="Ser/Thr_kinase_AS"/>
</dbReference>
<feature type="domain" description="Protein kinase" evidence="13">
    <location>
        <begin position="35"/>
        <end position="323"/>
    </location>
</feature>
<dbReference type="EMBL" id="MTKT01005554">
    <property type="protein sequence ID" value="OWM66393.1"/>
    <property type="molecule type" value="Genomic_DNA"/>
</dbReference>
<reference evidence="16" key="3">
    <citation type="journal article" date="2020" name="Plant Biotechnol. J.">
        <title>The pomegranate (Punica granatum L.) draft genome dissects genetic divergence between soft- and hard-seeded cultivars.</title>
        <authorList>
            <person name="Luo X."/>
            <person name="Li H."/>
            <person name="Wu Z."/>
            <person name="Yao W."/>
            <person name="Zhao P."/>
            <person name="Cao D."/>
            <person name="Yu H."/>
            <person name="Li K."/>
            <person name="Poudel K."/>
            <person name="Zhao D."/>
            <person name="Zhang F."/>
            <person name="Xia X."/>
            <person name="Chen L."/>
            <person name="Wang Q."/>
            <person name="Jing D."/>
            <person name="Cao S."/>
        </authorList>
    </citation>
    <scope>NUCLEOTIDE SEQUENCE [LARGE SCALE GENOMIC DNA]</scope>
</reference>
<evidence type="ECO:0000256" key="12">
    <source>
        <dbReference type="RuleBase" id="RU000304"/>
    </source>
</evidence>
<keyword evidence="16" id="KW-1185">Reference proteome</keyword>
<comment type="catalytic activity">
    <reaction evidence="9">
        <text>L-threonyl-[protein] + ATP = O-phospho-L-threonyl-[protein] + ADP + H(+)</text>
        <dbReference type="Rhea" id="RHEA:46608"/>
        <dbReference type="Rhea" id="RHEA-COMP:11060"/>
        <dbReference type="Rhea" id="RHEA-COMP:11605"/>
        <dbReference type="ChEBI" id="CHEBI:15378"/>
        <dbReference type="ChEBI" id="CHEBI:30013"/>
        <dbReference type="ChEBI" id="CHEBI:30616"/>
        <dbReference type="ChEBI" id="CHEBI:61977"/>
        <dbReference type="ChEBI" id="CHEBI:456216"/>
        <dbReference type="EC" id="2.7.11.24"/>
    </reaction>
</comment>
<keyword evidence="3 12" id="KW-0723">Serine/threonine-protein kinase</keyword>
<proteinExistence type="inferred from homology"/>
<dbReference type="GeneID" id="116201321"/>
<evidence type="ECO:0000259" key="13">
    <source>
        <dbReference type="PROSITE" id="PS50011"/>
    </source>
</evidence>
<comment type="similarity">
    <text evidence="1">Belongs to the protein kinase superfamily. CMGC Ser/Thr protein kinase family. MAP kinase subfamily.</text>
</comment>
<dbReference type="PANTHER" id="PTHR24055">
    <property type="entry name" value="MITOGEN-ACTIVATED PROTEIN KINASE"/>
    <property type="match status" value="1"/>
</dbReference>
<dbReference type="EC" id="2.7.11.24" evidence="2"/>
<evidence type="ECO:0000256" key="6">
    <source>
        <dbReference type="ARBA" id="ARBA00022741"/>
    </source>
</evidence>
<keyword evidence="8 11" id="KW-0067">ATP-binding</keyword>
<dbReference type="PROSITE" id="PS00107">
    <property type="entry name" value="PROTEIN_KINASE_ATP"/>
    <property type="match status" value="1"/>
</dbReference>
<comment type="catalytic activity">
    <reaction evidence="10">
        <text>L-seryl-[protein] + ATP = O-phospho-L-seryl-[protein] + ADP + H(+)</text>
        <dbReference type="Rhea" id="RHEA:17989"/>
        <dbReference type="Rhea" id="RHEA-COMP:9863"/>
        <dbReference type="Rhea" id="RHEA-COMP:11604"/>
        <dbReference type="ChEBI" id="CHEBI:15378"/>
        <dbReference type="ChEBI" id="CHEBI:29999"/>
        <dbReference type="ChEBI" id="CHEBI:30616"/>
        <dbReference type="ChEBI" id="CHEBI:83421"/>
        <dbReference type="ChEBI" id="CHEBI:456216"/>
        <dbReference type="EC" id="2.7.11.24"/>
    </reaction>
</comment>
<dbReference type="Proteomes" id="UP000197138">
    <property type="component" value="Unassembled WGS sequence"/>
</dbReference>
<dbReference type="Pfam" id="PF00069">
    <property type="entry name" value="Pkinase"/>
    <property type="match status" value="1"/>
</dbReference>
<dbReference type="OrthoDB" id="192887at2759"/>
<dbReference type="PROSITE" id="PS00108">
    <property type="entry name" value="PROTEIN_KINASE_ST"/>
    <property type="match status" value="1"/>
</dbReference>
<evidence type="ECO:0000313" key="16">
    <source>
        <dbReference type="Proteomes" id="UP000515151"/>
    </source>
</evidence>
<evidence type="ECO:0000256" key="7">
    <source>
        <dbReference type="ARBA" id="ARBA00022777"/>
    </source>
</evidence>
<dbReference type="Gene3D" id="1.10.510.10">
    <property type="entry name" value="Transferase(Phosphotransferase) domain 1"/>
    <property type="match status" value="1"/>
</dbReference>
<protein>
    <recommendedName>
        <fullName evidence="2">mitogen-activated protein kinase</fullName>
        <ecNumber evidence="2">2.7.11.24</ecNumber>
    </recommendedName>
</protein>
<dbReference type="RefSeq" id="XP_031388383.1">
    <property type="nucleotide sequence ID" value="XM_031532523.1"/>
</dbReference>
<dbReference type="InterPro" id="IPR000719">
    <property type="entry name" value="Prot_kinase_dom"/>
</dbReference>
<evidence type="ECO:0000313" key="15">
    <source>
        <dbReference type="Proteomes" id="UP000197138"/>
    </source>
</evidence>
<dbReference type="InterPro" id="IPR050117">
    <property type="entry name" value="MAPK"/>
</dbReference>
<evidence type="ECO:0000256" key="11">
    <source>
        <dbReference type="PROSITE-ProRule" id="PRU10141"/>
    </source>
</evidence>
<dbReference type="InterPro" id="IPR011009">
    <property type="entry name" value="Kinase-like_dom_sf"/>
</dbReference>
<evidence type="ECO:0000256" key="5">
    <source>
        <dbReference type="ARBA" id="ARBA00022679"/>
    </source>
</evidence>
<dbReference type="Gene3D" id="3.30.200.20">
    <property type="entry name" value="Phosphorylase Kinase, domain 1"/>
    <property type="match status" value="1"/>
</dbReference>
<dbReference type="PROSITE" id="PS50011">
    <property type="entry name" value="PROTEIN_KINASE_DOM"/>
    <property type="match status" value="1"/>
</dbReference>
<dbReference type="GO" id="GO:0004707">
    <property type="term" value="F:MAP kinase activity"/>
    <property type="evidence" value="ECO:0007669"/>
    <property type="project" value="UniProtKB-EC"/>
</dbReference>
<evidence type="ECO:0000313" key="14">
    <source>
        <dbReference type="EMBL" id="OWM66393.1"/>
    </source>
</evidence>
<accession>A0A218W1H4</accession>
<evidence type="ECO:0000256" key="10">
    <source>
        <dbReference type="ARBA" id="ARBA00048312"/>
    </source>
</evidence>
<organism evidence="14 15">
    <name type="scientific">Punica granatum</name>
    <name type="common">Pomegranate</name>
    <dbReference type="NCBI Taxonomy" id="22663"/>
    <lineage>
        <taxon>Eukaryota</taxon>
        <taxon>Viridiplantae</taxon>
        <taxon>Streptophyta</taxon>
        <taxon>Embryophyta</taxon>
        <taxon>Tracheophyta</taxon>
        <taxon>Spermatophyta</taxon>
        <taxon>Magnoliopsida</taxon>
        <taxon>eudicotyledons</taxon>
        <taxon>Gunneridae</taxon>
        <taxon>Pentapetalae</taxon>
        <taxon>rosids</taxon>
        <taxon>malvids</taxon>
        <taxon>Myrtales</taxon>
        <taxon>Lythraceae</taxon>
        <taxon>Punica</taxon>
    </lineage>
</organism>
<dbReference type="SMART" id="SM00220">
    <property type="entry name" value="S_TKc"/>
    <property type="match status" value="1"/>
</dbReference>
<evidence type="ECO:0000256" key="4">
    <source>
        <dbReference type="ARBA" id="ARBA00022553"/>
    </source>
</evidence>
<evidence type="ECO:0000256" key="3">
    <source>
        <dbReference type="ARBA" id="ARBA00022527"/>
    </source>
</evidence>
<keyword evidence="4" id="KW-0597">Phosphoprotein</keyword>
<evidence type="ECO:0000256" key="2">
    <source>
        <dbReference type="ARBA" id="ARBA00012411"/>
    </source>
</evidence>
<keyword evidence="6 11" id="KW-0547">Nucleotide-binding</keyword>
<feature type="binding site" evidence="11">
    <location>
        <position position="64"/>
    </location>
    <ligand>
        <name>ATP</name>
        <dbReference type="ChEBI" id="CHEBI:30616"/>
    </ligand>
</feature>
<reference evidence="14" key="2">
    <citation type="submission" date="2017-06" db="EMBL/GenBank/DDBJ databases">
        <title>The pomegranate genome and the genomics of punicalagin biosynthesis.</title>
        <authorList>
            <person name="Xu C."/>
        </authorList>
    </citation>
    <scope>NUCLEOTIDE SEQUENCE [LARGE SCALE GENOMIC DNA]</scope>
    <source>
        <tissue evidence="14">Fresh leaf</tissue>
    </source>
</reference>
<evidence type="ECO:0000256" key="8">
    <source>
        <dbReference type="ARBA" id="ARBA00022840"/>
    </source>
</evidence>
<evidence type="ECO:0000313" key="17">
    <source>
        <dbReference type="RefSeq" id="XP_031388383.1"/>
    </source>
</evidence>
<gene>
    <name evidence="17" type="primary">LOC116201321</name>
    <name evidence="14" type="ORF">CDL15_Pgr013610</name>
</gene>
<dbReference type="Proteomes" id="UP000515151">
    <property type="component" value="Chromosome 3"/>
</dbReference>
<dbReference type="AlphaFoldDB" id="A0A218W1H4"/>
<dbReference type="CDD" id="cd07834">
    <property type="entry name" value="STKc_MAPK"/>
    <property type="match status" value="1"/>
</dbReference>
<reference evidence="17" key="4">
    <citation type="submission" date="2025-04" db="UniProtKB">
        <authorList>
            <consortium name="RefSeq"/>
        </authorList>
    </citation>
    <scope>IDENTIFICATION</scope>
    <source>
        <tissue evidence="17">Leaf</tissue>
    </source>
</reference>
<sequence length="383" mass="43267">MLPPVHATLPPDGLWRTGRSYYSVWGTIFEIDARFEPIKGLGAGSYGVVCSAKDQKMKENVAIKRISNVFENPTTAVRTLREMKMLRQIRHFNVISLKHVMVPSRPSMFTEVYLVFELMDTDLDRVIKSSQLLSADLVRCFVFQILCGLRYIHSANVLHQDLKPSNILVNSNCHLKIADFGLARTAAQDDSEFMTGYVVTRWYRAPEVLLGSYNYGQPIDVWSVGCIFAKLLGRKPIFPGTCFQKQLQRIISVLGTPKPAELDFIKSEKARRYIKLLPCTRGTPLSTLFPLADPLGLDLLAKMLVFDPRKRITAAEALKHPYLADVYNPSLDVPAQSQVKLDLEGVEHNTLRQLMWDELMCCHDRFAQRPTPIGRPAASRNGS</sequence>
<keyword evidence="5" id="KW-0808">Transferase</keyword>
<dbReference type="GO" id="GO:0005524">
    <property type="term" value="F:ATP binding"/>
    <property type="evidence" value="ECO:0007669"/>
    <property type="project" value="UniProtKB-UniRule"/>
</dbReference>
<dbReference type="FunFam" id="1.10.510.10:FF:000098">
    <property type="entry name" value="Mitogen-activated protein kinase 1"/>
    <property type="match status" value="1"/>
</dbReference>
<dbReference type="InterPro" id="IPR017441">
    <property type="entry name" value="Protein_kinase_ATP_BS"/>
</dbReference>
<dbReference type="SUPFAM" id="SSF56112">
    <property type="entry name" value="Protein kinase-like (PK-like)"/>
    <property type="match status" value="1"/>
</dbReference>
<evidence type="ECO:0000256" key="9">
    <source>
        <dbReference type="ARBA" id="ARBA00047592"/>
    </source>
</evidence>